<evidence type="ECO:0000313" key="1">
    <source>
        <dbReference type="EMBL" id="KAF2023068.1"/>
    </source>
</evidence>
<dbReference type="Proteomes" id="UP000799777">
    <property type="component" value="Unassembled WGS sequence"/>
</dbReference>
<dbReference type="EMBL" id="ML978385">
    <property type="protein sequence ID" value="KAF2023068.1"/>
    <property type="molecule type" value="Genomic_DNA"/>
</dbReference>
<sequence length="136" mass="15270">QDRAIPPIPQRSEHIDQQAIHGIRFEYYDEIAHNGLDDDQNPAIVHVPVFMFARNDGSIRTYYPEGATNAKGNGPNPGTDVPYTLLSREVIPVYTSAVNGADEWRLDFAVYYVHDGNLGAGHHHDWEGVSIVFKRV</sequence>
<protein>
    <submittedName>
        <fullName evidence="1">Uncharacterized protein</fullName>
    </submittedName>
</protein>
<name>A0A9P4GUB5_9PLEO</name>
<comment type="caution">
    <text evidence="1">The sequence shown here is derived from an EMBL/GenBank/DDBJ whole genome shotgun (WGS) entry which is preliminary data.</text>
</comment>
<keyword evidence="2" id="KW-1185">Reference proteome</keyword>
<gene>
    <name evidence="1" type="ORF">EK21DRAFT_81678</name>
</gene>
<dbReference type="OrthoDB" id="10255963at2759"/>
<evidence type="ECO:0000313" key="2">
    <source>
        <dbReference type="Proteomes" id="UP000799777"/>
    </source>
</evidence>
<proteinExistence type="predicted"/>
<accession>A0A9P4GUB5</accession>
<reference evidence="1" key="1">
    <citation type="journal article" date="2020" name="Stud. Mycol.">
        <title>101 Dothideomycetes genomes: a test case for predicting lifestyles and emergence of pathogens.</title>
        <authorList>
            <person name="Haridas S."/>
            <person name="Albert R."/>
            <person name="Binder M."/>
            <person name="Bloem J."/>
            <person name="Labutti K."/>
            <person name="Salamov A."/>
            <person name="Andreopoulos B."/>
            <person name="Baker S."/>
            <person name="Barry K."/>
            <person name="Bills G."/>
            <person name="Bluhm B."/>
            <person name="Cannon C."/>
            <person name="Castanera R."/>
            <person name="Culley D."/>
            <person name="Daum C."/>
            <person name="Ezra D."/>
            <person name="Gonzalez J."/>
            <person name="Henrissat B."/>
            <person name="Kuo A."/>
            <person name="Liang C."/>
            <person name="Lipzen A."/>
            <person name="Lutzoni F."/>
            <person name="Magnuson J."/>
            <person name="Mondo S."/>
            <person name="Nolan M."/>
            <person name="Ohm R."/>
            <person name="Pangilinan J."/>
            <person name="Park H.-J."/>
            <person name="Ramirez L."/>
            <person name="Alfaro M."/>
            <person name="Sun H."/>
            <person name="Tritt A."/>
            <person name="Yoshinaga Y."/>
            <person name="Zwiers L.-H."/>
            <person name="Turgeon B."/>
            <person name="Goodwin S."/>
            <person name="Spatafora J."/>
            <person name="Crous P."/>
            <person name="Grigoriev I."/>
        </authorList>
    </citation>
    <scope>NUCLEOTIDE SEQUENCE</scope>
    <source>
        <strain evidence="1">CBS 110217</strain>
    </source>
</reference>
<feature type="non-terminal residue" evidence="1">
    <location>
        <position position="1"/>
    </location>
</feature>
<organism evidence="1 2">
    <name type="scientific">Setomelanomma holmii</name>
    <dbReference type="NCBI Taxonomy" id="210430"/>
    <lineage>
        <taxon>Eukaryota</taxon>
        <taxon>Fungi</taxon>
        <taxon>Dikarya</taxon>
        <taxon>Ascomycota</taxon>
        <taxon>Pezizomycotina</taxon>
        <taxon>Dothideomycetes</taxon>
        <taxon>Pleosporomycetidae</taxon>
        <taxon>Pleosporales</taxon>
        <taxon>Pleosporineae</taxon>
        <taxon>Phaeosphaeriaceae</taxon>
        <taxon>Setomelanomma</taxon>
    </lineage>
</organism>
<dbReference type="AlphaFoldDB" id="A0A9P4GUB5"/>